<dbReference type="PANTHER" id="PTHR10773">
    <property type="entry name" value="DNA-DIRECTED RNA POLYMERASES I, II, AND III SUBUNIT RPABC2"/>
    <property type="match status" value="1"/>
</dbReference>
<dbReference type="PANTHER" id="PTHR10773:SF19">
    <property type="match status" value="1"/>
</dbReference>
<organism evidence="1 2">
    <name type="scientific">Acanthoscelides obtectus</name>
    <name type="common">Bean weevil</name>
    <name type="synonym">Bruchus obtectus</name>
    <dbReference type="NCBI Taxonomy" id="200917"/>
    <lineage>
        <taxon>Eukaryota</taxon>
        <taxon>Metazoa</taxon>
        <taxon>Ecdysozoa</taxon>
        <taxon>Arthropoda</taxon>
        <taxon>Hexapoda</taxon>
        <taxon>Insecta</taxon>
        <taxon>Pterygota</taxon>
        <taxon>Neoptera</taxon>
        <taxon>Endopterygota</taxon>
        <taxon>Coleoptera</taxon>
        <taxon>Polyphaga</taxon>
        <taxon>Cucujiformia</taxon>
        <taxon>Chrysomeloidea</taxon>
        <taxon>Chrysomelidae</taxon>
        <taxon>Bruchinae</taxon>
        <taxon>Bruchini</taxon>
        <taxon>Acanthoscelides</taxon>
    </lineage>
</organism>
<dbReference type="OrthoDB" id="6754977at2759"/>
<sequence length="173" mass="19947">MKTICFDLQQCLPTPVIQSGEAFYNRDLWTYNLTVHDCDDSQAFCYRWFESLAKRGGNEIGSCLIHYLTKNLNTSVSHIVMYSDSCGGQNKNRYISAACLIALENCLNLAIIDHKFLLPGRTHIMEADTEQSLIEKRKRKTVLKIEHPHDLAQLIRLVGKKNPFMVQWNNHNF</sequence>
<reference evidence="1" key="1">
    <citation type="submission" date="2022-03" db="EMBL/GenBank/DDBJ databases">
        <authorList>
            <person name="Sayadi A."/>
        </authorList>
    </citation>
    <scope>NUCLEOTIDE SEQUENCE</scope>
</reference>
<proteinExistence type="predicted"/>
<comment type="caution">
    <text evidence="1">The sequence shown here is derived from an EMBL/GenBank/DDBJ whole genome shotgun (WGS) entry which is preliminary data.</text>
</comment>
<dbReference type="AlphaFoldDB" id="A0A9P0K9R8"/>
<gene>
    <name evidence="1" type="ORF">ACAOBT_LOCUS9157</name>
</gene>
<name>A0A9P0K9R8_ACAOB</name>
<protein>
    <submittedName>
        <fullName evidence="1">Uncharacterized protein</fullName>
    </submittedName>
</protein>
<evidence type="ECO:0000313" key="1">
    <source>
        <dbReference type="EMBL" id="CAH1970876.1"/>
    </source>
</evidence>
<keyword evidence="2" id="KW-1185">Reference proteome</keyword>
<accession>A0A9P0K9R8</accession>
<dbReference type="Proteomes" id="UP001152888">
    <property type="component" value="Unassembled WGS sequence"/>
</dbReference>
<dbReference type="EMBL" id="CAKOFQ010006778">
    <property type="protein sequence ID" value="CAH1970876.1"/>
    <property type="molecule type" value="Genomic_DNA"/>
</dbReference>
<evidence type="ECO:0000313" key="2">
    <source>
        <dbReference type="Proteomes" id="UP001152888"/>
    </source>
</evidence>